<dbReference type="EMBL" id="SRLO01000253">
    <property type="protein sequence ID" value="TNN64418.1"/>
    <property type="molecule type" value="Genomic_DNA"/>
</dbReference>
<reference evidence="2 3" key="1">
    <citation type="submission" date="2019-03" db="EMBL/GenBank/DDBJ databases">
        <title>First draft genome of Liparis tanakae, snailfish: a comprehensive survey of snailfish specific genes.</title>
        <authorList>
            <person name="Kim W."/>
            <person name="Song I."/>
            <person name="Jeong J.-H."/>
            <person name="Kim D."/>
            <person name="Kim S."/>
            <person name="Ryu S."/>
            <person name="Song J.Y."/>
            <person name="Lee S.K."/>
        </authorList>
    </citation>
    <scope>NUCLEOTIDE SEQUENCE [LARGE SCALE GENOMIC DNA]</scope>
    <source>
        <tissue evidence="2">Muscle</tissue>
    </source>
</reference>
<evidence type="ECO:0000313" key="3">
    <source>
        <dbReference type="Proteomes" id="UP000314294"/>
    </source>
</evidence>
<accession>A0A4Z2HEW9</accession>
<evidence type="ECO:0000313" key="2">
    <source>
        <dbReference type="EMBL" id="TNN64418.1"/>
    </source>
</evidence>
<sequence>MRVTHSKSISLLIGLNLHVIRKLLYDRTCLATGCNRFKFEDEAELSVDTDDADEDKDAEADKTVSSETELPPTFDEDELHLRGIRGVDDAQGVHLDVRRVSFPHSDVQFDRLSFVGLPVGDDDGYFPDSRPSADESLLRRLSDGGAGVGALAHVRHLPDRLLDVLFARVANQVELQMDVQAVEDQSDSGGVASHCGPVDQPGDKVLDDFKVLGADALRAVDDEHELHRPLFALDAAS</sequence>
<feature type="region of interest" description="Disordered" evidence="1">
    <location>
        <begin position="48"/>
        <end position="72"/>
    </location>
</feature>
<organism evidence="2 3">
    <name type="scientific">Liparis tanakae</name>
    <name type="common">Tanaka's snailfish</name>
    <dbReference type="NCBI Taxonomy" id="230148"/>
    <lineage>
        <taxon>Eukaryota</taxon>
        <taxon>Metazoa</taxon>
        <taxon>Chordata</taxon>
        <taxon>Craniata</taxon>
        <taxon>Vertebrata</taxon>
        <taxon>Euteleostomi</taxon>
        <taxon>Actinopterygii</taxon>
        <taxon>Neopterygii</taxon>
        <taxon>Teleostei</taxon>
        <taxon>Neoteleostei</taxon>
        <taxon>Acanthomorphata</taxon>
        <taxon>Eupercaria</taxon>
        <taxon>Perciformes</taxon>
        <taxon>Cottioidei</taxon>
        <taxon>Cottales</taxon>
        <taxon>Liparidae</taxon>
        <taxon>Liparis</taxon>
    </lineage>
</organism>
<proteinExistence type="predicted"/>
<protein>
    <submittedName>
        <fullName evidence="2">Uncharacterized protein</fullName>
    </submittedName>
</protein>
<name>A0A4Z2HEW9_9TELE</name>
<keyword evidence="3" id="KW-1185">Reference proteome</keyword>
<gene>
    <name evidence="2" type="ORF">EYF80_025368</name>
</gene>
<dbReference type="Proteomes" id="UP000314294">
    <property type="component" value="Unassembled WGS sequence"/>
</dbReference>
<feature type="compositionally biased region" description="Acidic residues" evidence="1">
    <location>
        <begin position="48"/>
        <end position="58"/>
    </location>
</feature>
<evidence type="ECO:0000256" key="1">
    <source>
        <dbReference type="SAM" id="MobiDB-lite"/>
    </source>
</evidence>
<comment type="caution">
    <text evidence="2">The sequence shown here is derived from an EMBL/GenBank/DDBJ whole genome shotgun (WGS) entry which is preliminary data.</text>
</comment>
<dbReference type="AlphaFoldDB" id="A0A4Z2HEW9"/>